<dbReference type="InterPro" id="IPR029058">
    <property type="entry name" value="AB_hydrolase_fold"/>
</dbReference>
<dbReference type="GO" id="GO:0006508">
    <property type="term" value="P:proteolysis"/>
    <property type="evidence" value="ECO:0007669"/>
    <property type="project" value="UniProtKB-KW"/>
</dbReference>
<reference evidence="3" key="1">
    <citation type="submission" date="2021-01" db="EMBL/GenBank/DDBJ databases">
        <authorList>
            <person name="Corre E."/>
            <person name="Pelletier E."/>
            <person name="Niang G."/>
            <person name="Scheremetjew M."/>
            <person name="Finn R."/>
            <person name="Kale V."/>
            <person name="Holt S."/>
            <person name="Cochrane G."/>
            <person name="Meng A."/>
            <person name="Brown T."/>
            <person name="Cohen L."/>
        </authorList>
    </citation>
    <scope>NUCLEOTIDE SEQUENCE</scope>
    <source>
        <strain evidence="3">CCMP127</strain>
    </source>
</reference>
<dbReference type="EMBL" id="HBIM01024836">
    <property type="protein sequence ID" value="CAE0421806.1"/>
    <property type="molecule type" value="Transcribed_RNA"/>
</dbReference>
<sequence>MSRLFHSFAISALSCAVTVVGAPLEDLVESLPDFGPPPTTQFSGYLDGTAGCDTASNGDLCKIHYWLALAEEDPLDKPVVLWTNGGPGSSSILGFVQENGPLLINNDGGLIENPWSWTKLANTFIIESPIGVGYSYCANQLDGKMCKNTDKFTASTARAALQDFFVKFREFASNDFFITGESYAGVYIPTLSKEILDNAPEINLKGIAVGDPCTDNTAQADSMDSLWYGHKYGLVDDAVFDQLWNTCGYRSPNLMSKGGKHLVAAMLNDHLMNGVLGLNQDERRDFAQAMHRRLEADPGPNFKDTPECQLAMRKFELSTSKGLSQVWKDLYIDDYSLFAPVTDKEDDDMAIYFSRPDVRRALNVEETPIGSWPYDPKIGFDYTKEYDACNEDAAPDAWSMIDFYRDIVPRLQTTIVYNGDTDPCVSYEGTRTAVKRFGIPELDGGGYRPWFYNQTAAPLEFLAEKAPLYGPGLLVQEMGAQFGGEIVNYEEGLVFLTFHGSGHMVPQFRPQAALHMLDKLLKNEMLSPLLPSNQTIASAHEKDFRDMMEKWTESAMKAPFVG</sequence>
<dbReference type="AlphaFoldDB" id="A0A7S3LG28"/>
<evidence type="ECO:0000256" key="2">
    <source>
        <dbReference type="RuleBase" id="RU361156"/>
    </source>
</evidence>
<keyword evidence="2" id="KW-0121">Carboxypeptidase</keyword>
<name>A0A7S3LG28_9STRA</name>
<feature type="chain" id="PRO_5031604244" description="Carboxypeptidase" evidence="2">
    <location>
        <begin position="22"/>
        <end position="562"/>
    </location>
</feature>
<accession>A0A7S3LG28</accession>
<evidence type="ECO:0000313" key="3">
    <source>
        <dbReference type="EMBL" id="CAE0421806.1"/>
    </source>
</evidence>
<keyword evidence="2" id="KW-0645">Protease</keyword>
<keyword evidence="2" id="KW-0378">Hydrolase</keyword>
<evidence type="ECO:0000256" key="1">
    <source>
        <dbReference type="ARBA" id="ARBA00009431"/>
    </source>
</evidence>
<comment type="similarity">
    <text evidence="1 2">Belongs to the peptidase S10 family.</text>
</comment>
<dbReference type="InterPro" id="IPR001563">
    <property type="entry name" value="Peptidase_S10"/>
</dbReference>
<feature type="signal peptide" evidence="2">
    <location>
        <begin position="1"/>
        <end position="21"/>
    </location>
</feature>
<dbReference type="PROSITE" id="PS00131">
    <property type="entry name" value="CARBOXYPEPT_SER_SER"/>
    <property type="match status" value="1"/>
</dbReference>
<dbReference type="Gene3D" id="3.40.50.1820">
    <property type="entry name" value="alpha/beta hydrolase"/>
    <property type="match status" value="1"/>
</dbReference>
<dbReference type="PANTHER" id="PTHR11802:SF201">
    <property type="entry name" value="CARBOXYPEPTIDASE"/>
    <property type="match status" value="1"/>
</dbReference>
<proteinExistence type="inferred from homology"/>
<dbReference type="PANTHER" id="PTHR11802">
    <property type="entry name" value="SERINE PROTEASE FAMILY S10 SERINE CARBOXYPEPTIDASE"/>
    <property type="match status" value="1"/>
</dbReference>
<dbReference type="SUPFAM" id="SSF53474">
    <property type="entry name" value="alpha/beta-Hydrolases"/>
    <property type="match status" value="1"/>
</dbReference>
<dbReference type="EC" id="3.4.16.-" evidence="2"/>
<organism evidence="3">
    <name type="scientific">Amphora coffeiformis</name>
    <dbReference type="NCBI Taxonomy" id="265554"/>
    <lineage>
        <taxon>Eukaryota</taxon>
        <taxon>Sar</taxon>
        <taxon>Stramenopiles</taxon>
        <taxon>Ochrophyta</taxon>
        <taxon>Bacillariophyta</taxon>
        <taxon>Bacillariophyceae</taxon>
        <taxon>Bacillariophycidae</taxon>
        <taxon>Thalassiophysales</taxon>
        <taxon>Catenulaceae</taxon>
        <taxon>Amphora</taxon>
    </lineage>
</organism>
<protein>
    <recommendedName>
        <fullName evidence="2">Carboxypeptidase</fullName>
        <ecNumber evidence="2">3.4.16.-</ecNumber>
    </recommendedName>
</protein>
<keyword evidence="2" id="KW-0732">Signal</keyword>
<dbReference type="GO" id="GO:0004185">
    <property type="term" value="F:serine-type carboxypeptidase activity"/>
    <property type="evidence" value="ECO:0007669"/>
    <property type="project" value="UniProtKB-UniRule"/>
</dbReference>
<dbReference type="Pfam" id="PF00450">
    <property type="entry name" value="Peptidase_S10"/>
    <property type="match status" value="1"/>
</dbReference>
<dbReference type="PROSITE" id="PS51257">
    <property type="entry name" value="PROKAR_LIPOPROTEIN"/>
    <property type="match status" value="1"/>
</dbReference>
<gene>
    <name evidence="3" type="ORF">ACOF00016_LOCUS18430</name>
</gene>
<dbReference type="PRINTS" id="PR00724">
    <property type="entry name" value="CRBOXYPTASEC"/>
</dbReference>
<dbReference type="InterPro" id="IPR018202">
    <property type="entry name" value="Ser_caboxypep_ser_AS"/>
</dbReference>